<reference evidence="4 5" key="1">
    <citation type="submission" date="2019-02" db="EMBL/GenBank/DDBJ databases">
        <authorList>
            <consortium name="Pathogen Informatics"/>
        </authorList>
    </citation>
    <scope>NUCLEOTIDE SEQUENCE [LARGE SCALE GENOMIC DNA]</scope>
    <source>
        <strain evidence="4 5">3012STDY6756504</strain>
    </source>
</reference>
<dbReference type="Proteomes" id="UP000290439">
    <property type="component" value="Chromosome"/>
</dbReference>
<evidence type="ECO:0000259" key="3">
    <source>
        <dbReference type="PROSITE" id="PS50977"/>
    </source>
</evidence>
<sequence length="226" mass="24848">MTRLTVNIDREILGSDHRTEGITMPTREQQRSATRARILDAATQLLVERGYAGWSTLAVQHAAGLSRGALLHHFPTIDTLTAALVDHLVELNERAARQAARSPDASADPVERTLAALLETLTRPPAQAEQELWTAARTDPALAAVLRESERRAGRDLHRVIDTLFGSELTDHPRYPAIRDLTIAMLRGVAAAHPLRTGGRAETRTLEYWADAIRTLIGADHDRDPG</sequence>
<evidence type="ECO:0000313" key="5">
    <source>
        <dbReference type="Proteomes" id="UP000290439"/>
    </source>
</evidence>
<dbReference type="InterPro" id="IPR036271">
    <property type="entry name" value="Tet_transcr_reg_TetR-rel_C_sf"/>
</dbReference>
<dbReference type="InterPro" id="IPR001647">
    <property type="entry name" value="HTH_TetR"/>
</dbReference>
<feature type="DNA-binding region" description="H-T-H motif" evidence="2">
    <location>
        <begin position="55"/>
        <end position="74"/>
    </location>
</feature>
<evidence type="ECO:0000313" key="4">
    <source>
        <dbReference type="EMBL" id="VFA97220.1"/>
    </source>
</evidence>
<dbReference type="EMBL" id="LR215973">
    <property type="protein sequence ID" value="VFA97220.1"/>
    <property type="molecule type" value="Genomic_DNA"/>
</dbReference>
<protein>
    <submittedName>
        <fullName evidence="4">DNA-binding transcriptional repressor FabR</fullName>
    </submittedName>
</protein>
<dbReference type="GO" id="GO:0003700">
    <property type="term" value="F:DNA-binding transcription factor activity"/>
    <property type="evidence" value="ECO:0007669"/>
    <property type="project" value="TreeGrafter"/>
</dbReference>
<dbReference type="Pfam" id="PF00440">
    <property type="entry name" value="TetR_N"/>
    <property type="match status" value="1"/>
</dbReference>
<dbReference type="SUPFAM" id="SSF48498">
    <property type="entry name" value="Tetracyclin repressor-like, C-terminal domain"/>
    <property type="match status" value="1"/>
</dbReference>
<keyword evidence="1 2" id="KW-0238">DNA-binding</keyword>
<accession>A0A4U8VU84</accession>
<dbReference type="SUPFAM" id="SSF46689">
    <property type="entry name" value="Homeodomain-like"/>
    <property type="match status" value="1"/>
</dbReference>
<evidence type="ECO:0000256" key="2">
    <source>
        <dbReference type="PROSITE-ProRule" id="PRU00335"/>
    </source>
</evidence>
<dbReference type="Gene3D" id="1.10.357.10">
    <property type="entry name" value="Tetracycline Repressor, domain 2"/>
    <property type="match status" value="1"/>
</dbReference>
<organism evidence="4 5">
    <name type="scientific">Nocardia cyriacigeorgica</name>
    <dbReference type="NCBI Taxonomy" id="135487"/>
    <lineage>
        <taxon>Bacteria</taxon>
        <taxon>Bacillati</taxon>
        <taxon>Actinomycetota</taxon>
        <taxon>Actinomycetes</taxon>
        <taxon>Mycobacteriales</taxon>
        <taxon>Nocardiaceae</taxon>
        <taxon>Nocardia</taxon>
    </lineage>
</organism>
<name>A0A4U8VU84_9NOCA</name>
<dbReference type="InterPro" id="IPR009057">
    <property type="entry name" value="Homeodomain-like_sf"/>
</dbReference>
<feature type="domain" description="HTH tetR-type" evidence="3">
    <location>
        <begin position="32"/>
        <end position="92"/>
    </location>
</feature>
<dbReference type="PROSITE" id="PS50977">
    <property type="entry name" value="HTH_TETR_2"/>
    <property type="match status" value="1"/>
</dbReference>
<dbReference type="GO" id="GO:0000976">
    <property type="term" value="F:transcription cis-regulatory region binding"/>
    <property type="evidence" value="ECO:0007669"/>
    <property type="project" value="TreeGrafter"/>
</dbReference>
<dbReference type="PANTHER" id="PTHR30055">
    <property type="entry name" value="HTH-TYPE TRANSCRIPTIONAL REGULATOR RUTR"/>
    <property type="match status" value="1"/>
</dbReference>
<dbReference type="PRINTS" id="PR00455">
    <property type="entry name" value="HTHTETR"/>
</dbReference>
<gene>
    <name evidence="4" type="ORF">NCTC10797_00980</name>
</gene>
<dbReference type="RefSeq" id="WP_232052057.1">
    <property type="nucleotide sequence ID" value="NZ_JARWOB010000043.1"/>
</dbReference>
<evidence type="ECO:0000256" key="1">
    <source>
        <dbReference type="ARBA" id="ARBA00023125"/>
    </source>
</evidence>
<dbReference type="AlphaFoldDB" id="A0A4U8VU84"/>
<proteinExistence type="predicted"/>
<dbReference type="InterPro" id="IPR050109">
    <property type="entry name" value="HTH-type_TetR-like_transc_reg"/>
</dbReference>
<dbReference type="PANTHER" id="PTHR30055:SF226">
    <property type="entry name" value="HTH-TYPE TRANSCRIPTIONAL REGULATOR PKSA"/>
    <property type="match status" value="1"/>
</dbReference>